<dbReference type="Pfam" id="PF14064">
    <property type="entry name" value="HmuY"/>
    <property type="match status" value="1"/>
</dbReference>
<reference evidence="1 2" key="1">
    <citation type="submission" date="2019-11" db="EMBL/GenBank/DDBJ databases">
        <authorList>
            <person name="Zheng R.K."/>
            <person name="Sun C.M."/>
        </authorList>
    </citation>
    <scope>NUCLEOTIDE SEQUENCE [LARGE SCALE GENOMIC DNA]</scope>
    <source>
        <strain evidence="1 2">WC007</strain>
    </source>
</reference>
<dbReference type="AlphaFoldDB" id="A0A6I6K2H6"/>
<dbReference type="RefSeq" id="WP_158871641.1">
    <property type="nucleotide sequence ID" value="NZ_CP046401.1"/>
</dbReference>
<sequence length="215" mass="23860">MKNEKLLLRLLIITLFSGLLISCDDDDGSEEDLPQAAMYNTLTLDAQERTLWHYFNFEDGNIVGTGSADPQDGDDATWKQRTDWDLAFHRNDVRTNSGVSGIGQGGMLEATETDFEEVLVAPASGYTVDDSIQIALTPAMPPVYTGSTGNSVCDDWASYDHDEHAWIFAEKVFIVKTADGKYAKIWLKSFLDDEDNSGRITMEYAYQSDGSTSLE</sequence>
<dbReference type="Proteomes" id="UP000428260">
    <property type="component" value="Chromosome"/>
</dbReference>
<gene>
    <name evidence="1" type="ORF">GM418_29205</name>
</gene>
<dbReference type="InterPro" id="IPR025921">
    <property type="entry name" value="HmuY"/>
</dbReference>
<keyword evidence="2" id="KW-1185">Reference proteome</keyword>
<evidence type="ECO:0000313" key="2">
    <source>
        <dbReference type="Proteomes" id="UP000428260"/>
    </source>
</evidence>
<evidence type="ECO:0000313" key="1">
    <source>
        <dbReference type="EMBL" id="QGY47600.1"/>
    </source>
</evidence>
<accession>A0A6I6K2H6</accession>
<proteinExistence type="predicted"/>
<evidence type="ECO:0008006" key="3">
    <source>
        <dbReference type="Google" id="ProtNLM"/>
    </source>
</evidence>
<dbReference type="CDD" id="cd12105">
    <property type="entry name" value="HmuY"/>
    <property type="match status" value="1"/>
</dbReference>
<protein>
    <recommendedName>
        <fullName evidence="3">Heme-binding protein HmuY</fullName>
    </recommendedName>
</protein>
<dbReference type="PROSITE" id="PS51257">
    <property type="entry name" value="PROKAR_LIPOPROTEIN"/>
    <property type="match status" value="1"/>
</dbReference>
<dbReference type="EMBL" id="CP046401">
    <property type="protein sequence ID" value="QGY47600.1"/>
    <property type="molecule type" value="Genomic_DNA"/>
</dbReference>
<name>A0A6I6K2H6_9BACT</name>
<dbReference type="KEGG" id="mcos:GM418_29205"/>
<organism evidence="1 2">
    <name type="scientific">Maribellus comscasis</name>
    <dbReference type="NCBI Taxonomy" id="2681766"/>
    <lineage>
        <taxon>Bacteria</taxon>
        <taxon>Pseudomonadati</taxon>
        <taxon>Bacteroidota</taxon>
        <taxon>Bacteroidia</taxon>
        <taxon>Marinilabiliales</taxon>
        <taxon>Prolixibacteraceae</taxon>
        <taxon>Maribellus</taxon>
    </lineage>
</organism>